<comment type="caution">
    <text evidence="3">The sequence shown here is derived from an EMBL/GenBank/DDBJ whole genome shotgun (WGS) entry which is preliminary data.</text>
</comment>
<evidence type="ECO:0000313" key="3">
    <source>
        <dbReference type="EMBL" id="GAA4635584.1"/>
    </source>
</evidence>
<dbReference type="Gene3D" id="3.40.630.30">
    <property type="match status" value="1"/>
</dbReference>
<dbReference type="Pfam" id="PF00583">
    <property type="entry name" value="Acetyltransf_1"/>
    <property type="match status" value="1"/>
</dbReference>
<dbReference type="SUPFAM" id="SSF55729">
    <property type="entry name" value="Acyl-CoA N-acyltransferases (Nat)"/>
    <property type="match status" value="1"/>
</dbReference>
<sequence>MEPSDVAGRRDAPPPSGPPVPSPCPRPFAPSGEYPEHRRHPPKIDTSLSYVLGPAIPGAAIGASGGAVSLCGVIPSSIDDLLAMTEGHPLIRSVDPARRGTAWRGDEAAAFLNLNRDRTIWRVVGLGPPAAVADLLTSLRGELPPDVYVNVPCGTPLPLADPVDWVYRVAYEAPPPQAAEDLAGWSTDVEAITELLKRTNPDWSVWPGDDGARRWAGIRAEGDGLLACLADTTSSPEIGQVAAVAVRPEVRGRALGASITAWAMRRLFAEGCDGVGLGVYADNTAAMRLYDRLGFARNETRTSGRLTQVDR</sequence>
<dbReference type="EMBL" id="BAABHK010000015">
    <property type="protein sequence ID" value="GAA4635584.1"/>
    <property type="molecule type" value="Genomic_DNA"/>
</dbReference>
<protein>
    <recommendedName>
        <fullName evidence="2">N-acetyltransferase domain-containing protein</fullName>
    </recommendedName>
</protein>
<feature type="region of interest" description="Disordered" evidence="1">
    <location>
        <begin position="1"/>
        <end position="42"/>
    </location>
</feature>
<dbReference type="InterPro" id="IPR000182">
    <property type="entry name" value="GNAT_dom"/>
</dbReference>
<dbReference type="CDD" id="cd04301">
    <property type="entry name" value="NAT_SF"/>
    <property type="match status" value="1"/>
</dbReference>
<dbReference type="PROSITE" id="PS51186">
    <property type="entry name" value="GNAT"/>
    <property type="match status" value="1"/>
</dbReference>
<organism evidence="3 4">
    <name type="scientific">Actinoallomurus vinaceus</name>
    <dbReference type="NCBI Taxonomy" id="1080074"/>
    <lineage>
        <taxon>Bacteria</taxon>
        <taxon>Bacillati</taxon>
        <taxon>Actinomycetota</taxon>
        <taxon>Actinomycetes</taxon>
        <taxon>Streptosporangiales</taxon>
        <taxon>Thermomonosporaceae</taxon>
        <taxon>Actinoallomurus</taxon>
    </lineage>
</organism>
<reference evidence="4" key="1">
    <citation type="journal article" date="2019" name="Int. J. Syst. Evol. Microbiol.">
        <title>The Global Catalogue of Microorganisms (GCM) 10K type strain sequencing project: providing services to taxonomists for standard genome sequencing and annotation.</title>
        <authorList>
            <consortium name="The Broad Institute Genomics Platform"/>
            <consortium name="The Broad Institute Genome Sequencing Center for Infectious Disease"/>
            <person name="Wu L."/>
            <person name="Ma J."/>
        </authorList>
    </citation>
    <scope>NUCLEOTIDE SEQUENCE [LARGE SCALE GENOMIC DNA]</scope>
    <source>
        <strain evidence="4">JCM 17939</strain>
    </source>
</reference>
<dbReference type="InterPro" id="IPR016181">
    <property type="entry name" value="Acyl_CoA_acyltransferase"/>
</dbReference>
<feature type="domain" description="N-acetyltransferase" evidence="2">
    <location>
        <begin position="169"/>
        <end position="311"/>
    </location>
</feature>
<evidence type="ECO:0000256" key="1">
    <source>
        <dbReference type="SAM" id="MobiDB-lite"/>
    </source>
</evidence>
<keyword evidence="4" id="KW-1185">Reference proteome</keyword>
<proteinExistence type="predicted"/>
<gene>
    <name evidence="3" type="ORF">GCM10023196_081680</name>
</gene>
<accession>A0ABP8UPP3</accession>
<evidence type="ECO:0000313" key="4">
    <source>
        <dbReference type="Proteomes" id="UP001501442"/>
    </source>
</evidence>
<name>A0ABP8UPP3_9ACTN</name>
<dbReference type="Proteomes" id="UP001501442">
    <property type="component" value="Unassembled WGS sequence"/>
</dbReference>
<feature type="compositionally biased region" description="Pro residues" evidence="1">
    <location>
        <begin position="13"/>
        <end position="28"/>
    </location>
</feature>
<evidence type="ECO:0000259" key="2">
    <source>
        <dbReference type="PROSITE" id="PS51186"/>
    </source>
</evidence>